<name>A0A1Q9E584_SYMMI</name>
<feature type="compositionally biased region" description="Basic and acidic residues" evidence="1">
    <location>
        <begin position="243"/>
        <end position="263"/>
    </location>
</feature>
<evidence type="ECO:0000256" key="3">
    <source>
        <dbReference type="SAM" id="SignalP"/>
    </source>
</evidence>
<proteinExistence type="predicted"/>
<dbReference type="AlphaFoldDB" id="A0A1Q9E584"/>
<accession>A0A1Q9E584</accession>
<feature type="region of interest" description="Disordered" evidence="1">
    <location>
        <begin position="243"/>
        <end position="279"/>
    </location>
</feature>
<dbReference type="Gene3D" id="2.60.40.790">
    <property type="match status" value="1"/>
</dbReference>
<comment type="caution">
    <text evidence="5">The sequence shown here is derived from an EMBL/GenBank/DDBJ whole genome shotgun (WGS) entry which is preliminary data.</text>
</comment>
<dbReference type="InterPro" id="IPR007052">
    <property type="entry name" value="CS_dom"/>
</dbReference>
<reference evidence="5 6" key="1">
    <citation type="submission" date="2016-02" db="EMBL/GenBank/DDBJ databases">
        <title>Genome analysis of coral dinoflagellate symbionts highlights evolutionary adaptations to a symbiotic lifestyle.</title>
        <authorList>
            <person name="Aranda M."/>
            <person name="Li Y."/>
            <person name="Liew Y.J."/>
            <person name="Baumgarten S."/>
            <person name="Simakov O."/>
            <person name="Wilson M."/>
            <person name="Piel J."/>
            <person name="Ashoor H."/>
            <person name="Bougouffa S."/>
            <person name="Bajic V.B."/>
            <person name="Ryu T."/>
            <person name="Ravasi T."/>
            <person name="Bayer T."/>
            <person name="Micklem G."/>
            <person name="Kim H."/>
            <person name="Bhak J."/>
            <person name="Lajeunesse T.C."/>
            <person name="Voolstra C.R."/>
        </authorList>
    </citation>
    <scope>NUCLEOTIDE SEQUENCE [LARGE SCALE GENOMIC DNA]</scope>
    <source>
        <strain evidence="5 6">CCMP2467</strain>
    </source>
</reference>
<evidence type="ECO:0000256" key="2">
    <source>
        <dbReference type="SAM" id="Phobius"/>
    </source>
</evidence>
<dbReference type="SUPFAM" id="SSF49764">
    <property type="entry name" value="HSP20-like chaperones"/>
    <property type="match status" value="1"/>
</dbReference>
<dbReference type="Proteomes" id="UP000186817">
    <property type="component" value="Unassembled WGS sequence"/>
</dbReference>
<protein>
    <recommendedName>
        <fullName evidence="4">CS domain-containing protein</fullName>
    </recommendedName>
</protein>
<keyword evidence="3" id="KW-0732">Signal</keyword>
<feature type="domain" description="CS" evidence="4">
    <location>
        <begin position="122"/>
        <end position="222"/>
    </location>
</feature>
<evidence type="ECO:0000259" key="4">
    <source>
        <dbReference type="PROSITE" id="PS51203"/>
    </source>
</evidence>
<evidence type="ECO:0000313" key="6">
    <source>
        <dbReference type="Proteomes" id="UP000186817"/>
    </source>
</evidence>
<keyword evidence="2" id="KW-0812">Transmembrane</keyword>
<keyword evidence="6" id="KW-1185">Reference proteome</keyword>
<organism evidence="5 6">
    <name type="scientific">Symbiodinium microadriaticum</name>
    <name type="common">Dinoflagellate</name>
    <name type="synonym">Zooxanthella microadriatica</name>
    <dbReference type="NCBI Taxonomy" id="2951"/>
    <lineage>
        <taxon>Eukaryota</taxon>
        <taxon>Sar</taxon>
        <taxon>Alveolata</taxon>
        <taxon>Dinophyceae</taxon>
        <taxon>Suessiales</taxon>
        <taxon>Symbiodiniaceae</taxon>
        <taxon>Symbiodinium</taxon>
    </lineage>
</organism>
<sequence>MAPSIACLACLALLVVHACCTSTEFSSEGALLQGLEDPSTEHAILSDSPQWMRMCIANSWWKAARAIVSRTHAQKSSDAGSSTLASLSSEVRALVKGVKQQADQFAEYADDTFRGHRQGLDDVPCALQWAQNSTTVFLAVKYASRWSAPGAIEIADVSVNITDAAFALSGFGHHSSIRKRYFVDLGLYADVVPSRSTWSAASVGRATATIQKAQAGKWSRLTKAKDKSKHQITSWLDMEERWSEELKNPQPRPEAKTEPKAKAETTTPAPASREKGQRVHTPMYKKVQRQLHKQMKRMSKFFSRGLPFVAIILGCILVGLAFQSYFAPAAEDETSEPQLDAVPNIAEVLAAAASPKVVSSGNNPLTWPAGKQAWCCEHHQTGCIKDSGFHCNEGDASAWAQDKRAYCCTAAGLGCTTQMPLEGQMFDCTQGYANWPQWPANKQSWCCEHHSRACPSQNTQQYDCSTSESSWISEQREWCCLHHGKACAQ</sequence>
<dbReference type="EMBL" id="LSRX01000261">
    <property type="protein sequence ID" value="OLQ02592.1"/>
    <property type="molecule type" value="Genomic_DNA"/>
</dbReference>
<feature type="transmembrane region" description="Helical" evidence="2">
    <location>
        <begin position="301"/>
        <end position="322"/>
    </location>
</feature>
<gene>
    <name evidence="5" type="ORF">AK812_SmicGene14572</name>
</gene>
<evidence type="ECO:0000256" key="1">
    <source>
        <dbReference type="SAM" id="MobiDB-lite"/>
    </source>
</evidence>
<dbReference type="InterPro" id="IPR008978">
    <property type="entry name" value="HSP20-like_chaperone"/>
</dbReference>
<dbReference type="PROSITE" id="PS51203">
    <property type="entry name" value="CS"/>
    <property type="match status" value="1"/>
</dbReference>
<keyword evidence="2" id="KW-1133">Transmembrane helix</keyword>
<keyword evidence="2" id="KW-0472">Membrane</keyword>
<dbReference type="OrthoDB" id="442592at2759"/>
<feature type="chain" id="PRO_5010254278" description="CS domain-containing protein" evidence="3">
    <location>
        <begin position="19"/>
        <end position="489"/>
    </location>
</feature>
<evidence type="ECO:0000313" key="5">
    <source>
        <dbReference type="EMBL" id="OLQ02592.1"/>
    </source>
</evidence>
<feature type="signal peptide" evidence="3">
    <location>
        <begin position="1"/>
        <end position="18"/>
    </location>
</feature>